<evidence type="ECO:0000313" key="2">
    <source>
        <dbReference type="Proteomes" id="UP000502831"/>
    </source>
</evidence>
<dbReference type="AlphaFoldDB" id="A0A6G9VQ17"/>
<dbReference type="EMBL" id="CP039734">
    <property type="protein sequence ID" value="QIR75250.1"/>
    <property type="molecule type" value="Genomic_DNA"/>
</dbReference>
<accession>A0A6G9VQ17</accession>
<organism evidence="1 2">
    <name type="scientific">Sulfurospirillum diekertiae</name>
    <dbReference type="NCBI Taxonomy" id="1854492"/>
    <lineage>
        <taxon>Bacteria</taxon>
        <taxon>Pseudomonadati</taxon>
        <taxon>Campylobacterota</taxon>
        <taxon>Epsilonproteobacteria</taxon>
        <taxon>Campylobacterales</taxon>
        <taxon>Sulfurospirillaceae</taxon>
        <taxon>Sulfurospirillum</taxon>
    </lineage>
</organism>
<dbReference type="RefSeq" id="WP_167749328.1">
    <property type="nucleotide sequence ID" value="NZ_CP039734.2"/>
</dbReference>
<gene>
    <name evidence="1" type="ORF">FA584_03105</name>
</gene>
<protein>
    <submittedName>
        <fullName evidence="1">TIGR04423 family type III CRISPR-associated protein</fullName>
    </submittedName>
</protein>
<name>A0A6G9VQ17_9BACT</name>
<reference evidence="1 2" key="1">
    <citation type="journal article" date="2017" name="Environ. Sci. Technol.">
        <title>Organohalide Respiration with Chlorinated Ethenes under Low pH Conditions.</title>
        <authorList>
            <person name="Yang Y."/>
            <person name="Capiro N.L."/>
            <person name="Marcet T.F."/>
            <person name="Yan J."/>
            <person name="Pennell K.D."/>
            <person name="Loffler F.E."/>
        </authorList>
    </citation>
    <scope>NUCLEOTIDE SEQUENCE [LARGE SCALE GENOMIC DNA]</scope>
    <source>
        <strain evidence="1 2">ACSDCE</strain>
    </source>
</reference>
<evidence type="ECO:0000313" key="1">
    <source>
        <dbReference type="EMBL" id="QIR75250.1"/>
    </source>
</evidence>
<proteinExistence type="predicted"/>
<dbReference type="NCBIfam" id="TIGR04423">
    <property type="entry name" value="casT3_TIGR04423"/>
    <property type="match status" value="1"/>
</dbReference>
<dbReference type="Proteomes" id="UP000502831">
    <property type="component" value="Chromosome"/>
</dbReference>
<dbReference type="InterPro" id="IPR030955">
    <property type="entry name" value="CHP04423"/>
</dbReference>
<sequence length="128" mass="14817">MKKNQIEIIEYINTLKGYEGYIQMSDAPIKDIWTTPSTITFSPQNGFIYEAHFFNGKDSIAIRQMNDVWFVDETKDVSLIDTQIYDAKQSLKIKMAQVWEEENDLLCENIPVLKLKKVVFAGFAGDRK</sequence>